<proteinExistence type="predicted"/>
<dbReference type="SUPFAM" id="SSF56801">
    <property type="entry name" value="Acetyl-CoA synthetase-like"/>
    <property type="match status" value="1"/>
</dbReference>
<dbReference type="InterPro" id="IPR045851">
    <property type="entry name" value="AMP-bd_C_sf"/>
</dbReference>
<protein>
    <recommendedName>
        <fullName evidence="5">4-coumarate--CoA ligase</fullName>
    </recommendedName>
</protein>
<evidence type="ECO:0008006" key="5">
    <source>
        <dbReference type="Google" id="ProtNLM"/>
    </source>
</evidence>
<dbReference type="Proteomes" id="UP001302126">
    <property type="component" value="Unassembled WGS sequence"/>
</dbReference>
<name>A0AAN6WPB9_9PEZI</name>
<dbReference type="Gene3D" id="3.40.50.12780">
    <property type="entry name" value="N-terminal domain of ligase-like"/>
    <property type="match status" value="1"/>
</dbReference>
<evidence type="ECO:0000259" key="2">
    <source>
        <dbReference type="Pfam" id="PF13193"/>
    </source>
</evidence>
<dbReference type="GO" id="GO:0016405">
    <property type="term" value="F:CoA-ligase activity"/>
    <property type="evidence" value="ECO:0007669"/>
    <property type="project" value="TreeGrafter"/>
</dbReference>
<evidence type="ECO:0000313" key="3">
    <source>
        <dbReference type="EMBL" id="KAK4185838.1"/>
    </source>
</evidence>
<dbReference type="PANTHER" id="PTHR24096">
    <property type="entry name" value="LONG-CHAIN-FATTY-ACID--COA LIGASE"/>
    <property type="match status" value="1"/>
</dbReference>
<comment type="caution">
    <text evidence="3">The sequence shown here is derived from an EMBL/GenBank/DDBJ whole genome shotgun (WGS) entry which is preliminary data.</text>
</comment>
<dbReference type="InterPro" id="IPR025110">
    <property type="entry name" value="AMP-bd_C"/>
</dbReference>
<dbReference type="InterPro" id="IPR042099">
    <property type="entry name" value="ANL_N_sf"/>
</dbReference>
<dbReference type="PANTHER" id="PTHR24096:SF422">
    <property type="entry name" value="BCDNA.GH02901"/>
    <property type="match status" value="1"/>
</dbReference>
<dbReference type="Pfam" id="PF00501">
    <property type="entry name" value="AMP-binding"/>
    <property type="match status" value="1"/>
</dbReference>
<feature type="domain" description="AMP-dependent synthetase/ligase" evidence="1">
    <location>
        <begin position="43"/>
        <end position="407"/>
    </location>
</feature>
<evidence type="ECO:0000259" key="1">
    <source>
        <dbReference type="Pfam" id="PF00501"/>
    </source>
</evidence>
<evidence type="ECO:0000313" key="4">
    <source>
        <dbReference type="Proteomes" id="UP001302126"/>
    </source>
</evidence>
<reference evidence="3" key="1">
    <citation type="journal article" date="2023" name="Mol. Phylogenet. Evol.">
        <title>Genome-scale phylogeny and comparative genomics of the fungal order Sordariales.</title>
        <authorList>
            <person name="Hensen N."/>
            <person name="Bonometti L."/>
            <person name="Westerberg I."/>
            <person name="Brannstrom I.O."/>
            <person name="Guillou S."/>
            <person name="Cros-Aarteil S."/>
            <person name="Calhoun S."/>
            <person name="Haridas S."/>
            <person name="Kuo A."/>
            <person name="Mondo S."/>
            <person name="Pangilinan J."/>
            <person name="Riley R."/>
            <person name="LaButti K."/>
            <person name="Andreopoulos B."/>
            <person name="Lipzen A."/>
            <person name="Chen C."/>
            <person name="Yan M."/>
            <person name="Daum C."/>
            <person name="Ng V."/>
            <person name="Clum A."/>
            <person name="Steindorff A."/>
            <person name="Ohm R.A."/>
            <person name="Martin F."/>
            <person name="Silar P."/>
            <person name="Natvig D.O."/>
            <person name="Lalanne C."/>
            <person name="Gautier V."/>
            <person name="Ament-Velasquez S.L."/>
            <person name="Kruys A."/>
            <person name="Hutchinson M.I."/>
            <person name="Powell A.J."/>
            <person name="Barry K."/>
            <person name="Miller A.N."/>
            <person name="Grigoriev I.V."/>
            <person name="Debuchy R."/>
            <person name="Gladieux P."/>
            <person name="Hiltunen Thoren M."/>
            <person name="Johannesson H."/>
        </authorList>
    </citation>
    <scope>NUCLEOTIDE SEQUENCE</scope>
    <source>
        <strain evidence="3">PSN309</strain>
    </source>
</reference>
<organism evidence="3 4">
    <name type="scientific">Podospora australis</name>
    <dbReference type="NCBI Taxonomy" id="1536484"/>
    <lineage>
        <taxon>Eukaryota</taxon>
        <taxon>Fungi</taxon>
        <taxon>Dikarya</taxon>
        <taxon>Ascomycota</taxon>
        <taxon>Pezizomycotina</taxon>
        <taxon>Sordariomycetes</taxon>
        <taxon>Sordariomycetidae</taxon>
        <taxon>Sordariales</taxon>
        <taxon>Podosporaceae</taxon>
        <taxon>Podospora</taxon>
    </lineage>
</organism>
<feature type="domain" description="AMP-binding enzyme C-terminal" evidence="2">
    <location>
        <begin position="462"/>
        <end position="543"/>
    </location>
</feature>
<keyword evidence="4" id="KW-1185">Reference proteome</keyword>
<reference evidence="3" key="2">
    <citation type="submission" date="2023-05" db="EMBL/GenBank/DDBJ databases">
        <authorList>
            <consortium name="Lawrence Berkeley National Laboratory"/>
            <person name="Steindorff A."/>
            <person name="Hensen N."/>
            <person name="Bonometti L."/>
            <person name="Westerberg I."/>
            <person name="Brannstrom I.O."/>
            <person name="Guillou S."/>
            <person name="Cros-Aarteil S."/>
            <person name="Calhoun S."/>
            <person name="Haridas S."/>
            <person name="Kuo A."/>
            <person name="Mondo S."/>
            <person name="Pangilinan J."/>
            <person name="Riley R."/>
            <person name="Labutti K."/>
            <person name="Andreopoulos B."/>
            <person name="Lipzen A."/>
            <person name="Chen C."/>
            <person name="Yanf M."/>
            <person name="Daum C."/>
            <person name="Ng V."/>
            <person name="Clum A."/>
            <person name="Ohm R."/>
            <person name="Martin F."/>
            <person name="Silar P."/>
            <person name="Natvig D."/>
            <person name="Lalanne C."/>
            <person name="Gautier V."/>
            <person name="Ament-Velasquez S.L."/>
            <person name="Kruys A."/>
            <person name="Hutchinson M.I."/>
            <person name="Powell A.J."/>
            <person name="Barry K."/>
            <person name="Miller A.N."/>
            <person name="Grigoriev I.V."/>
            <person name="Debuchy R."/>
            <person name="Gladieux P."/>
            <person name="Thoren M.H."/>
            <person name="Johannesson H."/>
        </authorList>
    </citation>
    <scope>NUCLEOTIDE SEQUENCE</scope>
    <source>
        <strain evidence="3">PSN309</strain>
    </source>
</reference>
<sequence length="556" mass="60186">MIFHPPAWLPAITENHLSELGTISDFVLKGQPKEECFNPSPAESPVLVTSQGDKSKTASQLADDVEALAATLSRDLGWPPNDAADKVIAILSENTLDYMTCCWAIHRLGATCLLLHGSTPPNENAAHLKKTNCTVLITSPTLLPSARAALSGAGVSESESRLYLNGPNSDDQLKTIETLLTSGTSLSPLPSAPKNPIAYLCPTSGTSGTQKLVRMTHSAIIANILQLSVLERLSRSEFEIVLGVLPLSHVQGIVASHCSVYLRDRIIVHSKFDMQAALASIQTFKINRLYLVPSVLAALMGNPFLFKAFNLSSIKSVYVGAGNVTPELRQKVKAAQAGWNIVTGYGLTESPCAVAMSSPREYVDNTVGVLLSSYQAKLLREDGTEVEGFDEPGELVVSSPNQAAGYFPPSEADTTFSQDGWLRTGDVALFRKSPDGDAHLSIVDRLRDMIKVKGLQVSPVTMEACLREHEKVADAAVIGVADELAGERPKAFVVLARKLEGKEAEEEFFDELDDFVEERLAESHWLRGRYEIIEALPRNPSGKVSKGVLRAKERGE</sequence>
<dbReference type="InterPro" id="IPR000873">
    <property type="entry name" value="AMP-dep_synth/lig_dom"/>
</dbReference>
<accession>A0AAN6WPB9</accession>
<dbReference type="Pfam" id="PF13193">
    <property type="entry name" value="AMP-binding_C"/>
    <property type="match status" value="1"/>
</dbReference>
<dbReference type="Gene3D" id="3.30.300.30">
    <property type="match status" value="1"/>
</dbReference>
<dbReference type="EMBL" id="MU864438">
    <property type="protein sequence ID" value="KAK4185838.1"/>
    <property type="molecule type" value="Genomic_DNA"/>
</dbReference>
<dbReference type="AlphaFoldDB" id="A0AAN6WPB9"/>
<gene>
    <name evidence="3" type="ORF">QBC35DRAFT_502786</name>
</gene>